<organism evidence="3">
    <name type="scientific">marine metagenome</name>
    <dbReference type="NCBI Taxonomy" id="408172"/>
    <lineage>
        <taxon>unclassified sequences</taxon>
        <taxon>metagenomes</taxon>
        <taxon>ecological metagenomes</taxon>
    </lineage>
</organism>
<evidence type="ECO:0000256" key="1">
    <source>
        <dbReference type="ARBA" id="ARBA00023054"/>
    </source>
</evidence>
<evidence type="ECO:0000256" key="2">
    <source>
        <dbReference type="ARBA" id="ARBA00023172"/>
    </source>
</evidence>
<reference evidence="3" key="1">
    <citation type="submission" date="2018-05" db="EMBL/GenBank/DDBJ databases">
        <authorList>
            <person name="Lanie J.A."/>
            <person name="Ng W.-L."/>
            <person name="Kazmierczak K.M."/>
            <person name="Andrzejewski T.M."/>
            <person name="Davidsen T.M."/>
            <person name="Wayne K.J."/>
            <person name="Tettelin H."/>
            <person name="Glass J.I."/>
            <person name="Rusch D."/>
            <person name="Podicherti R."/>
            <person name="Tsui H.-C.T."/>
            <person name="Winkler M.E."/>
        </authorList>
    </citation>
    <scope>NUCLEOTIDE SEQUENCE</scope>
</reference>
<gene>
    <name evidence="3" type="ORF">METZ01_LOCUS477755</name>
</gene>
<dbReference type="PANTHER" id="PTHR30563:SF0">
    <property type="entry name" value="DNA RECOMBINATION PROTEIN RMUC"/>
    <property type="match status" value="1"/>
</dbReference>
<keyword evidence="1" id="KW-0175">Coiled coil</keyword>
<dbReference type="EMBL" id="UINC01204257">
    <property type="protein sequence ID" value="SVE24901.1"/>
    <property type="molecule type" value="Genomic_DNA"/>
</dbReference>
<keyword evidence="2" id="KW-0233">DNA recombination</keyword>
<dbReference type="Pfam" id="PF02646">
    <property type="entry name" value="RmuC"/>
    <property type="match status" value="1"/>
</dbReference>
<dbReference type="InterPro" id="IPR003798">
    <property type="entry name" value="DNA_recombination_RmuC"/>
</dbReference>
<protein>
    <submittedName>
        <fullName evidence="3">Uncharacterized protein</fullName>
    </submittedName>
</protein>
<name>A0A383BYD0_9ZZZZ</name>
<proteinExistence type="predicted"/>
<dbReference type="GO" id="GO:0006310">
    <property type="term" value="P:DNA recombination"/>
    <property type="evidence" value="ECO:0007669"/>
    <property type="project" value="UniProtKB-KW"/>
</dbReference>
<sequence>KQSEDYNAMRETLGDLNTTLTEARSENTQIQKFSRALSDLLVRPNIRGILGEKLLEDMCRQHLPDHLWESQKVTDEEADSERGGVDVLIKYGKVKLPVDSKFPREAWKRYIDTAGESMVEMSEAQTQTHNRAIKRNFEDFQSAVKTAVNGKQGVTKHIKPPNTTEFGLMFVPNEAMYYALVSDKNAVNQENTITSKGEKIHLLDWMISKNVIPVSPSIFVPFLEVIKLGLSNIALAENLEGLT</sequence>
<feature type="non-terminal residue" evidence="3">
    <location>
        <position position="243"/>
    </location>
</feature>
<feature type="non-terminal residue" evidence="3">
    <location>
        <position position="1"/>
    </location>
</feature>
<evidence type="ECO:0000313" key="3">
    <source>
        <dbReference type="EMBL" id="SVE24901.1"/>
    </source>
</evidence>
<dbReference type="AlphaFoldDB" id="A0A383BYD0"/>
<dbReference type="PANTHER" id="PTHR30563">
    <property type="entry name" value="DNA RECOMBINATION PROTEIN RMUC"/>
    <property type="match status" value="1"/>
</dbReference>
<accession>A0A383BYD0</accession>